<evidence type="ECO:0000313" key="2">
    <source>
        <dbReference type="Proteomes" id="UP000576082"/>
    </source>
</evidence>
<dbReference type="AlphaFoldDB" id="A0A7X9RZF4"/>
<proteinExistence type="predicted"/>
<dbReference type="EMBL" id="JABANE010000106">
    <property type="protein sequence ID" value="NME71627.1"/>
    <property type="molecule type" value="Genomic_DNA"/>
</dbReference>
<comment type="caution">
    <text evidence="1">The sequence shown here is derived from an EMBL/GenBank/DDBJ whole genome shotgun (WGS) entry which is preliminary data.</text>
</comment>
<evidence type="ECO:0000313" key="1">
    <source>
        <dbReference type="EMBL" id="NME71627.1"/>
    </source>
</evidence>
<keyword evidence="2" id="KW-1185">Reference proteome</keyword>
<name>A0A7X9RZF4_9BACT</name>
<organism evidence="1 2">
    <name type="scientific">Flammeovirga aprica JL-4</name>
    <dbReference type="NCBI Taxonomy" id="694437"/>
    <lineage>
        <taxon>Bacteria</taxon>
        <taxon>Pseudomonadati</taxon>
        <taxon>Bacteroidota</taxon>
        <taxon>Cytophagia</taxon>
        <taxon>Cytophagales</taxon>
        <taxon>Flammeovirgaceae</taxon>
        <taxon>Flammeovirga</taxon>
    </lineage>
</organism>
<dbReference type="Proteomes" id="UP000576082">
    <property type="component" value="Unassembled WGS sequence"/>
</dbReference>
<reference evidence="1 2" key="1">
    <citation type="submission" date="2020-04" db="EMBL/GenBank/DDBJ databases">
        <title>Flammeovirga sp. SR4, a novel species isolated from seawater.</title>
        <authorList>
            <person name="Wang X."/>
        </authorList>
    </citation>
    <scope>NUCLEOTIDE SEQUENCE [LARGE SCALE GENOMIC DNA]</scope>
    <source>
        <strain evidence="1 2">ATCC 23126</strain>
    </source>
</reference>
<sequence>MSALKKTPKALLNTYAVLKLENKDSLYKKNVELRVEALVNDKFIVFEKKITLPVGEEVILQQKLDLGQVEVGVEVLHFRVKDLDKP</sequence>
<protein>
    <submittedName>
        <fullName evidence="1">Uncharacterized protein</fullName>
    </submittedName>
</protein>
<accession>A0A7X9RZF4</accession>
<gene>
    <name evidence="1" type="ORF">HHU12_26925</name>
</gene>